<feature type="compositionally biased region" description="Polar residues" evidence="5">
    <location>
        <begin position="171"/>
        <end position="194"/>
    </location>
</feature>
<evidence type="ECO:0000256" key="3">
    <source>
        <dbReference type="ARBA" id="ARBA00023242"/>
    </source>
</evidence>
<dbReference type="SUPFAM" id="SSF50156">
    <property type="entry name" value="PDZ domain-like"/>
    <property type="match status" value="1"/>
</dbReference>
<dbReference type="PANTHER" id="PTHR45915:SF2">
    <property type="entry name" value="TOUTATIS, ISOFORM E"/>
    <property type="match status" value="1"/>
</dbReference>
<evidence type="ECO:0000259" key="7">
    <source>
        <dbReference type="PROSITE" id="PS50106"/>
    </source>
</evidence>
<reference evidence="9" key="2">
    <citation type="submission" date="2010-04" db="EMBL/GenBank/DDBJ databases">
        <authorList>
            <person name="Buell R."/>
            <person name="Hamilton J."/>
            <person name="Hostetler J."/>
        </authorList>
    </citation>
    <scope>NUCLEOTIDE SEQUENCE [LARGE SCALE GENOMIC DNA]</scope>
    <source>
        <strain evidence="9">DAOM:BR144</strain>
    </source>
</reference>
<dbReference type="Pfam" id="PF00439">
    <property type="entry name" value="Bromodomain"/>
    <property type="match status" value="1"/>
</dbReference>
<feature type="domain" description="PDZ" evidence="7">
    <location>
        <begin position="3"/>
        <end position="69"/>
    </location>
</feature>
<dbReference type="PROSITE" id="PS50014">
    <property type="entry name" value="BROMODOMAIN_2"/>
    <property type="match status" value="1"/>
</dbReference>
<feature type="compositionally biased region" description="Low complexity" evidence="5">
    <location>
        <begin position="201"/>
        <end position="212"/>
    </location>
</feature>
<evidence type="ECO:0008006" key="10">
    <source>
        <dbReference type="Google" id="ProtNLM"/>
    </source>
</evidence>
<keyword evidence="3" id="KW-0539">Nucleus</keyword>
<dbReference type="EnsemblProtists" id="PYU1_T000343">
    <property type="protein sequence ID" value="PYU1_T000343"/>
    <property type="gene ID" value="PYU1_G000343"/>
</dbReference>
<dbReference type="InterPro" id="IPR036034">
    <property type="entry name" value="PDZ_sf"/>
</dbReference>
<reference evidence="9" key="1">
    <citation type="journal article" date="2010" name="Genome Biol.">
        <title>Genome sequence of the necrotrophic plant pathogen Pythium ultimum reveals original pathogenicity mechanisms and effector repertoire.</title>
        <authorList>
            <person name="Levesque C.A."/>
            <person name="Brouwer H."/>
            <person name="Cano L."/>
            <person name="Hamilton J.P."/>
            <person name="Holt C."/>
            <person name="Huitema E."/>
            <person name="Raffaele S."/>
            <person name="Robideau G.P."/>
            <person name="Thines M."/>
            <person name="Win J."/>
            <person name="Zerillo M.M."/>
            <person name="Beakes G.W."/>
            <person name="Boore J.L."/>
            <person name="Busam D."/>
            <person name="Dumas B."/>
            <person name="Ferriera S."/>
            <person name="Fuerstenberg S.I."/>
            <person name="Gachon C.M."/>
            <person name="Gaulin E."/>
            <person name="Govers F."/>
            <person name="Grenville-Briggs L."/>
            <person name="Horner N."/>
            <person name="Hostetler J."/>
            <person name="Jiang R.H."/>
            <person name="Johnson J."/>
            <person name="Krajaejun T."/>
            <person name="Lin H."/>
            <person name="Meijer H.J."/>
            <person name="Moore B."/>
            <person name="Morris P."/>
            <person name="Phuntmart V."/>
            <person name="Puiu D."/>
            <person name="Shetty J."/>
            <person name="Stajich J.E."/>
            <person name="Tripathy S."/>
            <person name="Wawra S."/>
            <person name="van West P."/>
            <person name="Whitty B.R."/>
            <person name="Coutinho P.M."/>
            <person name="Henrissat B."/>
            <person name="Martin F."/>
            <person name="Thomas P.D."/>
            <person name="Tyler B.M."/>
            <person name="De Vries R.P."/>
            <person name="Kamoun S."/>
            <person name="Yandell M."/>
            <person name="Tisserat N."/>
            <person name="Buell C.R."/>
        </authorList>
    </citation>
    <scope>NUCLEOTIDE SEQUENCE</scope>
    <source>
        <strain evidence="9">DAOM:BR144</strain>
    </source>
</reference>
<dbReference type="AlphaFoldDB" id="K3W5V2"/>
<evidence type="ECO:0000313" key="8">
    <source>
        <dbReference type="EnsemblProtists" id="PYU1_T000343"/>
    </source>
</evidence>
<evidence type="ECO:0000259" key="6">
    <source>
        <dbReference type="PROSITE" id="PS50014"/>
    </source>
</evidence>
<comment type="subcellular location">
    <subcellularLocation>
        <location evidence="1">Nucleus</location>
    </subcellularLocation>
</comment>
<dbReference type="HOGENOM" id="CLU_795655_0_0_1"/>
<dbReference type="InterPro" id="IPR036427">
    <property type="entry name" value="Bromodomain-like_sf"/>
</dbReference>
<dbReference type="PRINTS" id="PR00503">
    <property type="entry name" value="BROMODOMAIN"/>
</dbReference>
<feature type="domain" description="Bromo" evidence="6">
    <location>
        <begin position="267"/>
        <end position="338"/>
    </location>
</feature>
<dbReference type="SUPFAM" id="SSF47370">
    <property type="entry name" value="Bromodomain"/>
    <property type="match status" value="1"/>
</dbReference>
<accession>K3W5V2</accession>
<dbReference type="InterPro" id="IPR001478">
    <property type="entry name" value="PDZ"/>
</dbReference>
<dbReference type="VEuPathDB" id="FungiDB:PYU1_G000343"/>
<evidence type="ECO:0000256" key="5">
    <source>
        <dbReference type="SAM" id="MobiDB-lite"/>
    </source>
</evidence>
<evidence type="ECO:0000256" key="4">
    <source>
        <dbReference type="PROSITE-ProRule" id="PRU00035"/>
    </source>
</evidence>
<organism evidence="8 9">
    <name type="scientific">Globisporangium ultimum (strain ATCC 200006 / CBS 805.95 / DAOM BR144)</name>
    <name type="common">Pythium ultimum</name>
    <dbReference type="NCBI Taxonomy" id="431595"/>
    <lineage>
        <taxon>Eukaryota</taxon>
        <taxon>Sar</taxon>
        <taxon>Stramenopiles</taxon>
        <taxon>Oomycota</taxon>
        <taxon>Peronosporomycetes</taxon>
        <taxon>Pythiales</taxon>
        <taxon>Pythiaceae</taxon>
        <taxon>Globisporangium</taxon>
    </lineage>
</organism>
<evidence type="ECO:0000313" key="9">
    <source>
        <dbReference type="Proteomes" id="UP000019132"/>
    </source>
</evidence>
<name>K3W5V2_GLOUD</name>
<dbReference type="CDD" id="cd04369">
    <property type="entry name" value="Bromodomain"/>
    <property type="match status" value="1"/>
</dbReference>
<dbReference type="InterPro" id="IPR001487">
    <property type="entry name" value="Bromodomain"/>
</dbReference>
<dbReference type="Gene3D" id="1.20.920.10">
    <property type="entry name" value="Bromodomain-like"/>
    <property type="match status" value="1"/>
</dbReference>
<dbReference type="SMART" id="SM00297">
    <property type="entry name" value="BROMO"/>
    <property type="match status" value="1"/>
</dbReference>
<reference evidence="8" key="3">
    <citation type="submission" date="2015-02" db="UniProtKB">
        <authorList>
            <consortium name="EnsemblProtists"/>
        </authorList>
    </citation>
    <scope>IDENTIFICATION</scope>
    <source>
        <strain evidence="8">DAOM BR144</strain>
    </source>
</reference>
<dbReference type="PROSITE" id="PS00633">
    <property type="entry name" value="BROMODOMAIN_1"/>
    <property type="match status" value="1"/>
</dbReference>
<dbReference type="PANTHER" id="PTHR45915">
    <property type="entry name" value="TRANSCRIPTION INTERMEDIARY FACTOR"/>
    <property type="match status" value="1"/>
</dbReference>
<dbReference type="Gene3D" id="2.30.42.10">
    <property type="match status" value="1"/>
</dbReference>
<dbReference type="GO" id="GO:0000785">
    <property type="term" value="C:chromatin"/>
    <property type="evidence" value="ECO:0007669"/>
    <property type="project" value="TreeGrafter"/>
</dbReference>
<keyword evidence="9" id="KW-1185">Reference proteome</keyword>
<feature type="region of interest" description="Disordered" evidence="5">
    <location>
        <begin position="171"/>
        <end position="227"/>
    </location>
</feature>
<evidence type="ECO:0000256" key="2">
    <source>
        <dbReference type="ARBA" id="ARBA00023117"/>
    </source>
</evidence>
<dbReference type="STRING" id="431595.K3W5V2"/>
<dbReference type="GO" id="GO:0005634">
    <property type="term" value="C:nucleus"/>
    <property type="evidence" value="ECO:0007669"/>
    <property type="project" value="UniProtKB-SubCell"/>
</dbReference>
<dbReference type="InParanoid" id="K3W5V2"/>
<keyword evidence="2 4" id="KW-0103">Bromodomain</keyword>
<protein>
    <recommendedName>
        <fullName evidence="10">Bromo domain-containing protein</fullName>
    </recommendedName>
</protein>
<dbReference type="eggNOG" id="KOG1245">
    <property type="taxonomic scope" value="Eukaryota"/>
</dbReference>
<dbReference type="EMBL" id="GL376636">
    <property type="status" value="NOT_ANNOTATED_CDS"/>
    <property type="molecule type" value="Genomic_DNA"/>
</dbReference>
<sequence>MKEVYIHVTFGHGPLGIVINYSNHGTIIVTEFSSDNGVMGQAQASGKIFIGDEIFSVNGNYLETIAQSEHGVNLRRQAQNAASVFDYAPPQAPNAAYNNLADNLNPFPFDATQNQPSGTMAPVSYGMAAPSGFLKLLRAKAEAVAVTSLSDSQIEQWIKLYSQQVHHQPSRLTVATSGSGAHGSNAQVGRQNNTPKRKHAGGSATPSSPSAAERPTRKRKNNAGSAGQPQFVELRCYQMKTPTYQFHLGVVDATLKQRLDLILTTLLKNELALAFTEPVNPKYVPGYTDIIKNPMDLGTIKSRIGKGYYEQRPEQVTRDVNLVWENCFTFNRLDAEISKCANRLRYIWD</sequence>
<dbReference type="Proteomes" id="UP000019132">
    <property type="component" value="Unassembled WGS sequence"/>
</dbReference>
<dbReference type="PROSITE" id="PS50106">
    <property type="entry name" value="PDZ"/>
    <property type="match status" value="1"/>
</dbReference>
<evidence type="ECO:0000256" key="1">
    <source>
        <dbReference type="ARBA" id="ARBA00004123"/>
    </source>
</evidence>
<dbReference type="InterPro" id="IPR018359">
    <property type="entry name" value="Bromodomain_CS"/>
</dbReference>
<proteinExistence type="predicted"/>